<dbReference type="AlphaFoldDB" id="A0A212QP36"/>
<evidence type="ECO:0000313" key="3">
    <source>
        <dbReference type="Proteomes" id="UP000197065"/>
    </source>
</evidence>
<organism evidence="2 3">
    <name type="scientific">Arboricoccus pini</name>
    <dbReference type="NCBI Taxonomy" id="1963835"/>
    <lineage>
        <taxon>Bacteria</taxon>
        <taxon>Pseudomonadati</taxon>
        <taxon>Pseudomonadota</taxon>
        <taxon>Alphaproteobacteria</taxon>
        <taxon>Geminicoccales</taxon>
        <taxon>Geminicoccaceae</taxon>
        <taxon>Arboricoccus</taxon>
    </lineage>
</organism>
<reference evidence="2 3" key="1">
    <citation type="submission" date="2017-06" db="EMBL/GenBank/DDBJ databases">
        <authorList>
            <person name="Kim H.J."/>
            <person name="Triplett B.A."/>
        </authorList>
    </citation>
    <scope>NUCLEOTIDE SEQUENCE [LARGE SCALE GENOMIC DNA]</scope>
    <source>
        <strain evidence="2 3">B29T1</strain>
    </source>
</reference>
<dbReference type="GO" id="GO:0016787">
    <property type="term" value="F:hydrolase activity"/>
    <property type="evidence" value="ECO:0007669"/>
    <property type="project" value="InterPro"/>
</dbReference>
<dbReference type="Gene3D" id="3.60.21.10">
    <property type="match status" value="1"/>
</dbReference>
<dbReference type="InterPro" id="IPR026336">
    <property type="entry name" value="PdeM-like"/>
</dbReference>
<protein>
    <submittedName>
        <fullName evidence="2">Putative phosphoesterase</fullName>
    </submittedName>
</protein>
<feature type="domain" description="Calcineurin-like phosphoesterase" evidence="1">
    <location>
        <begin position="29"/>
        <end position="116"/>
    </location>
</feature>
<keyword evidence="3" id="KW-1185">Reference proteome</keyword>
<dbReference type="PANTHER" id="PTHR39323:SF1">
    <property type="entry name" value="BLR1149 PROTEIN"/>
    <property type="match status" value="1"/>
</dbReference>
<dbReference type="SUPFAM" id="SSF56300">
    <property type="entry name" value="Metallo-dependent phosphatases"/>
    <property type="match status" value="1"/>
</dbReference>
<accession>A0A212QP36</accession>
<dbReference type="InterPro" id="IPR029052">
    <property type="entry name" value="Metallo-depent_PP-like"/>
</dbReference>
<dbReference type="Proteomes" id="UP000197065">
    <property type="component" value="Unassembled WGS sequence"/>
</dbReference>
<name>A0A212QP36_9PROT</name>
<sequence length="249" mass="26862">MTAVRIELGTRSLILDPSGAAFCEASGLLVVADLHLETGSAFARRGLLLPPYDTAATLHRLEALITRLRPSVVVSLGDAFHDAKGHLSLPAMERRLLQSLCGKGRWIWISGNHDPLPPEGLAGEALAVFVDGDLVCRHVPKPGPTTMESGFEIAGHLHPKALAQGTRLRLRRPCFLSDGSRLVLPAFGSYTGGLNALDDDVSGLFAGGYDAYLLGKDRVFRLAHHQLLAEPPSPRMDVIRHLRLGVRHG</sequence>
<proteinExistence type="predicted"/>
<dbReference type="OrthoDB" id="9795838at2"/>
<dbReference type="PANTHER" id="PTHR39323">
    <property type="entry name" value="BLR1149 PROTEIN"/>
    <property type="match status" value="1"/>
</dbReference>
<dbReference type="Pfam" id="PF00149">
    <property type="entry name" value="Metallophos"/>
    <property type="match status" value="1"/>
</dbReference>
<dbReference type="NCBIfam" id="TIGR04123">
    <property type="entry name" value="P_estr_lig_assc"/>
    <property type="match status" value="1"/>
</dbReference>
<dbReference type="RefSeq" id="WP_088560014.1">
    <property type="nucleotide sequence ID" value="NZ_FYEH01000002.1"/>
</dbReference>
<dbReference type="EMBL" id="FYEH01000002">
    <property type="protein sequence ID" value="SNB61216.1"/>
    <property type="molecule type" value="Genomic_DNA"/>
</dbReference>
<evidence type="ECO:0000259" key="1">
    <source>
        <dbReference type="Pfam" id="PF00149"/>
    </source>
</evidence>
<gene>
    <name evidence="2" type="ORF">SAMN07250955_102145</name>
</gene>
<dbReference type="InterPro" id="IPR004843">
    <property type="entry name" value="Calcineurin-like_PHP"/>
</dbReference>
<evidence type="ECO:0000313" key="2">
    <source>
        <dbReference type="EMBL" id="SNB61216.1"/>
    </source>
</evidence>